<feature type="compositionally biased region" description="Polar residues" evidence="18">
    <location>
        <begin position="1109"/>
        <end position="1120"/>
    </location>
</feature>
<comment type="subcellular location">
    <subcellularLocation>
        <location evidence="3">Cell membrane</location>
        <topology evidence="3">Peripheral membrane protein</topology>
        <orientation evidence="3">Cytoplasmic side</orientation>
    </subcellularLocation>
    <subcellularLocation>
        <location evidence="2">Cytoplasm</location>
        <location evidence="2">Cytoskeleton</location>
        <location evidence="2">Actin patch</location>
    </subcellularLocation>
    <subcellularLocation>
        <location evidence="1">Endosome membrane</location>
        <topology evidence="1">Peripheral membrane protein</topology>
        <orientation evidence="1">Cytoplasmic side</orientation>
    </subcellularLocation>
</comment>
<evidence type="ECO:0000313" key="21">
    <source>
        <dbReference type="EMBL" id="SGZ38368.1"/>
    </source>
</evidence>
<name>A0A1L0AW83_9ASCO</name>
<dbReference type="GO" id="GO:0010008">
    <property type="term" value="C:endosome membrane"/>
    <property type="evidence" value="ECO:0007669"/>
    <property type="project" value="UniProtKB-SubCell"/>
</dbReference>
<dbReference type="Proteomes" id="UP000183365">
    <property type="component" value="Unassembled WGS sequence"/>
</dbReference>
<feature type="compositionally biased region" description="Basic and acidic residues" evidence="18">
    <location>
        <begin position="595"/>
        <end position="611"/>
    </location>
</feature>
<evidence type="ECO:0000256" key="8">
    <source>
        <dbReference type="ARBA" id="ARBA00022490"/>
    </source>
</evidence>
<organism evidence="21 22">
    <name type="scientific">Hanseniaspora guilliermondii</name>
    <dbReference type="NCBI Taxonomy" id="56406"/>
    <lineage>
        <taxon>Eukaryota</taxon>
        <taxon>Fungi</taxon>
        <taxon>Dikarya</taxon>
        <taxon>Ascomycota</taxon>
        <taxon>Saccharomycotina</taxon>
        <taxon>Saccharomycetes</taxon>
        <taxon>Saccharomycodales</taxon>
        <taxon>Saccharomycodaceae</taxon>
        <taxon>Hanseniaspora</taxon>
    </lineage>
</organism>
<feature type="compositionally biased region" description="Low complexity" evidence="18">
    <location>
        <begin position="872"/>
        <end position="901"/>
    </location>
</feature>
<evidence type="ECO:0000256" key="14">
    <source>
        <dbReference type="ARBA" id="ARBA00023136"/>
    </source>
</evidence>
<sequence length="1266" mass="140817">MYNSFQNNGNSYGFQQPYNTGNQQSQIPQNQFQLRNANTTTEFGDFVSNENQQQGLQPNNTGFQQQGLQPNNTGFQQQGLQPNNTGFQQQGLQPNNTGFQQQGLQTNNTGFQQQGLQPNNTGFNQTLHPQGTGYSQQPTTSFNTFQQSFNQGLNPQATGSFNMPQTTFSNNQPQPLLPQQTGFYSNGNNQLQQGFLKPNATGFVNAMSQTPNYNNQLVLPNMRLSFVTAEDQKKFEKLFRSKVPANSNTISGANCREILMKSGLPPKQLAQIWNLADTLKAGELMFPEFVLAMYLINSVLQGENLPFALEKRIRDEVTKFVDAINFQVGEQSENSFQAQTSSNPTPFDNLTSGMNLQPQPTGMMPSISFGGNQPGQLQAQNTGMLPPTSFGQQPTGYQQPLQNHYTGTQTPLQNQYTGTQAPMTSFGNFNGPNTAMLRANQTGMGLVSQPTGVLPQGNFQISGPLTAQKTGFGNNDLYSQNNFMSKFTAENEDYVTSEEKALFYKIFDTYDIENKGILDSKTSVEIFRKSGLSRQDLEHIWSLADADNTGKLNKQEFTVGMHLVYRKLNGHALPKILPRSLIPQSTQMLDMMKEELKKQSPDSKNDLDNSRTKTSSFVNNDTLPSFRDRKNSKVDLEVELEKQSKSEENEKEEETLRNLIRDKKILIEAENYKNEERIKEKKLNDLENLKQIEILKKSIISLPKTTISGDNSMRSSYEALNARLVSILTSIDTVEDAIISAKIEKYKKQNPSSIVGTGPNGEVTEQDIRKAKKKAALQERMALLTGKQISPSLSIEEEEARFNNAVNSIKEESKQAKETVELIKSDITEILSGIKSALYGGGNDSSETRKFDLGVGLEPELKDFIKKVNASSSSVNSSPSGFSSHLESQSSPSPLLSGTSSQENLNSTRPTNVRTSSFQTPEERSAYIKEQAQKRMNEKLEKMGLGRRNRRTRSKVTIQNESRENQPEQDIGSIPEVPSSTSSSVVKQETQRQVMSEDDEDEEEKALRLKLESIRLKKQQKEERMRLLKQQIADAEKEEQMHDAPEPITKMPVSDANKPAETNEEESDDWNAEPTSSVPVQSVQQTPAKFNPFRNSDGGNKAPFFKQSHVGSGSQVSLNEKTAEEQRKSQRGLDSDSDGWSDEEVANVPVQDSKPEFYTPPVAAPPIKETPKEPQLNHTVSENVSVPPVINTNAPVKVMSRYNDDSDGWSDEEELSAPVVPKQASFIPEVPKAPPLSVPGSTVSNTHVSDDDLSLPESVSSDDEWD</sequence>
<dbReference type="Pfam" id="PF12763">
    <property type="entry name" value="EH"/>
    <property type="match status" value="2"/>
</dbReference>
<feature type="compositionally biased region" description="Polar residues" evidence="18">
    <location>
        <begin position="1"/>
        <end position="22"/>
    </location>
</feature>
<evidence type="ECO:0000256" key="16">
    <source>
        <dbReference type="ARBA" id="ARBA00023212"/>
    </source>
</evidence>
<dbReference type="GO" id="GO:0061709">
    <property type="term" value="P:reticulophagy"/>
    <property type="evidence" value="ECO:0007669"/>
    <property type="project" value="EnsemblFungi"/>
</dbReference>
<dbReference type="GO" id="GO:1990964">
    <property type="term" value="C:actin cytoskeleton-regulatory complex"/>
    <property type="evidence" value="ECO:0007669"/>
    <property type="project" value="EnsemblFungi"/>
</dbReference>
<keyword evidence="22" id="KW-1185">Reference proteome</keyword>
<feature type="compositionally biased region" description="Polar residues" evidence="18">
    <location>
        <begin position="1176"/>
        <end position="1194"/>
    </location>
</feature>
<evidence type="ECO:0000256" key="18">
    <source>
        <dbReference type="SAM" id="MobiDB-lite"/>
    </source>
</evidence>
<evidence type="ECO:0000256" key="3">
    <source>
        <dbReference type="ARBA" id="ARBA00004413"/>
    </source>
</evidence>
<feature type="compositionally biased region" description="Basic and acidic residues" evidence="18">
    <location>
        <begin position="1034"/>
        <end position="1045"/>
    </location>
</feature>
<evidence type="ECO:0000259" key="19">
    <source>
        <dbReference type="PROSITE" id="PS50031"/>
    </source>
</evidence>
<dbReference type="InterPro" id="IPR018247">
    <property type="entry name" value="EF_Hand_1_Ca_BS"/>
</dbReference>
<dbReference type="GO" id="GO:0000147">
    <property type="term" value="P:actin cortical patch assembly"/>
    <property type="evidence" value="ECO:0007669"/>
    <property type="project" value="EnsemblFungi"/>
</dbReference>
<dbReference type="EMBL" id="FQNF01000006">
    <property type="protein sequence ID" value="SGZ38368.1"/>
    <property type="molecule type" value="Genomic_DNA"/>
</dbReference>
<keyword evidence="8" id="KW-0963">Cytoplasm</keyword>
<feature type="compositionally biased region" description="Low complexity" evidence="18">
    <location>
        <begin position="977"/>
        <end position="986"/>
    </location>
</feature>
<keyword evidence="9" id="KW-0254">Endocytosis</keyword>
<dbReference type="PROSITE" id="PS50031">
    <property type="entry name" value="EH"/>
    <property type="match status" value="2"/>
</dbReference>
<evidence type="ECO:0000256" key="9">
    <source>
        <dbReference type="ARBA" id="ARBA00022583"/>
    </source>
</evidence>
<dbReference type="AlphaFoldDB" id="A0A1L0AW83"/>
<evidence type="ECO:0000256" key="7">
    <source>
        <dbReference type="ARBA" id="ARBA00022475"/>
    </source>
</evidence>
<feature type="compositionally biased region" description="Basic and acidic residues" evidence="18">
    <location>
        <begin position="1005"/>
        <end position="1026"/>
    </location>
</feature>
<feature type="region of interest" description="Disordered" evidence="18">
    <location>
        <begin position="51"/>
        <end position="151"/>
    </location>
</feature>
<evidence type="ECO:0000256" key="5">
    <source>
        <dbReference type="ARBA" id="ARBA00015110"/>
    </source>
</evidence>
<feature type="compositionally biased region" description="Basic and acidic residues" evidence="18">
    <location>
        <begin position="1121"/>
        <end position="1134"/>
    </location>
</feature>
<evidence type="ECO:0000256" key="11">
    <source>
        <dbReference type="ARBA" id="ARBA00022753"/>
    </source>
</evidence>
<feature type="coiled-coil region" evidence="17">
    <location>
        <begin position="633"/>
        <end position="692"/>
    </location>
</feature>
<gene>
    <name evidence="21" type="ORF">HGUI_00568</name>
</gene>
<dbReference type="PROSITE" id="PS50222">
    <property type="entry name" value="EF_HAND_2"/>
    <property type="match status" value="1"/>
</dbReference>
<evidence type="ECO:0000259" key="20">
    <source>
        <dbReference type="PROSITE" id="PS50222"/>
    </source>
</evidence>
<dbReference type="GO" id="GO:2000601">
    <property type="term" value="P:positive regulation of Arp2/3 complex-mediated actin nucleation"/>
    <property type="evidence" value="ECO:0007669"/>
    <property type="project" value="EnsemblFungi"/>
</dbReference>
<feature type="coiled-coil region" evidence="17">
    <location>
        <begin position="795"/>
        <end position="826"/>
    </location>
</feature>
<reference evidence="22" key="1">
    <citation type="submission" date="2016-11" db="EMBL/GenBank/DDBJ databases">
        <authorList>
            <person name="Guldener U."/>
        </authorList>
    </citation>
    <scope>NUCLEOTIDE SEQUENCE [LARGE SCALE GENOMIC DNA]</scope>
</reference>
<dbReference type="SUPFAM" id="SSF47473">
    <property type="entry name" value="EF-hand"/>
    <property type="match status" value="2"/>
</dbReference>
<feature type="region of interest" description="Disordered" evidence="18">
    <location>
        <begin position="595"/>
        <end position="629"/>
    </location>
</feature>
<dbReference type="SMART" id="SM00027">
    <property type="entry name" value="EH"/>
    <property type="match status" value="2"/>
</dbReference>
<comment type="similarity">
    <text evidence="4">Belongs to the PAN1 family.</text>
</comment>
<dbReference type="GO" id="GO:0007121">
    <property type="term" value="P:bipolar cellular bud site selection"/>
    <property type="evidence" value="ECO:0007669"/>
    <property type="project" value="EnsemblFungi"/>
</dbReference>
<keyword evidence="11" id="KW-0967">Endosome</keyword>
<evidence type="ECO:0000256" key="6">
    <source>
        <dbReference type="ARBA" id="ARBA00020728"/>
    </source>
</evidence>
<keyword evidence="15" id="KW-0009">Actin-binding</keyword>
<evidence type="ECO:0000256" key="4">
    <source>
        <dbReference type="ARBA" id="ARBA00009351"/>
    </source>
</evidence>
<feature type="region of interest" description="Disordered" evidence="18">
    <location>
        <begin position="1"/>
        <end position="27"/>
    </location>
</feature>
<feature type="compositionally biased region" description="Polar residues" evidence="18">
    <location>
        <begin position="902"/>
        <end position="920"/>
    </location>
</feature>
<keyword evidence="12" id="KW-0106">Calcium</keyword>
<feature type="compositionally biased region" description="Acidic residues" evidence="18">
    <location>
        <begin position="1135"/>
        <end position="1145"/>
    </location>
</feature>
<feature type="region of interest" description="Disordered" evidence="18">
    <location>
        <begin position="872"/>
        <end position="1266"/>
    </location>
</feature>
<dbReference type="CDD" id="cd00052">
    <property type="entry name" value="EH"/>
    <property type="match status" value="2"/>
</dbReference>
<dbReference type="Pfam" id="PF08226">
    <property type="entry name" value="DUF1720"/>
    <property type="match status" value="1"/>
</dbReference>
<dbReference type="FunFam" id="1.10.238.10:FF:000349">
    <property type="entry name" value="Actin cytoskeleton-regulatory complex protein PAN1"/>
    <property type="match status" value="1"/>
</dbReference>
<feature type="compositionally biased region" description="Acidic residues" evidence="18">
    <location>
        <begin position="1205"/>
        <end position="1215"/>
    </location>
</feature>
<dbReference type="GO" id="GO:0006897">
    <property type="term" value="P:endocytosis"/>
    <property type="evidence" value="ECO:0007669"/>
    <property type="project" value="UniProtKB-KW"/>
</dbReference>
<keyword evidence="13 17" id="KW-0175">Coiled coil</keyword>
<evidence type="ECO:0000313" key="22">
    <source>
        <dbReference type="Proteomes" id="UP000183365"/>
    </source>
</evidence>
<keyword evidence="10" id="KW-0677">Repeat</keyword>
<dbReference type="GO" id="GO:0007120">
    <property type="term" value="P:axial cellular bud site selection"/>
    <property type="evidence" value="ECO:0007669"/>
    <property type="project" value="EnsemblFungi"/>
</dbReference>
<evidence type="ECO:0000256" key="13">
    <source>
        <dbReference type="ARBA" id="ARBA00023054"/>
    </source>
</evidence>
<keyword evidence="16" id="KW-0206">Cytoskeleton</keyword>
<dbReference type="GO" id="GO:0005509">
    <property type="term" value="F:calcium ion binding"/>
    <property type="evidence" value="ECO:0007669"/>
    <property type="project" value="InterPro"/>
</dbReference>
<dbReference type="InterPro" id="IPR002048">
    <property type="entry name" value="EF_hand_dom"/>
</dbReference>
<dbReference type="InterPro" id="IPR013182">
    <property type="entry name" value="DUF1720"/>
</dbReference>
<dbReference type="InterPro" id="IPR011992">
    <property type="entry name" value="EF-hand-dom_pair"/>
</dbReference>
<dbReference type="GO" id="GO:0016197">
    <property type="term" value="P:endosomal transport"/>
    <property type="evidence" value="ECO:0007669"/>
    <property type="project" value="TreeGrafter"/>
</dbReference>
<dbReference type="GO" id="GO:0003779">
    <property type="term" value="F:actin binding"/>
    <property type="evidence" value="ECO:0007669"/>
    <property type="project" value="UniProtKB-KW"/>
</dbReference>
<dbReference type="GO" id="GO:0071933">
    <property type="term" value="F:Arp2/3 complex binding"/>
    <property type="evidence" value="ECO:0007669"/>
    <property type="project" value="EnsemblFungi"/>
</dbReference>
<evidence type="ECO:0000256" key="17">
    <source>
        <dbReference type="SAM" id="Coils"/>
    </source>
</evidence>
<feature type="domain" description="EH" evidence="19">
    <location>
        <begin position="499"/>
        <end position="588"/>
    </location>
</feature>
<feature type="domain" description="EF-hand" evidence="20">
    <location>
        <begin position="532"/>
        <end position="567"/>
    </location>
</feature>
<feature type="compositionally biased region" description="Basic residues" evidence="18">
    <location>
        <begin position="945"/>
        <end position="954"/>
    </location>
</feature>
<dbReference type="OrthoDB" id="2015333at2759"/>
<proteinExistence type="inferred from homology"/>
<evidence type="ECO:0000256" key="15">
    <source>
        <dbReference type="ARBA" id="ARBA00023203"/>
    </source>
</evidence>
<dbReference type="GO" id="GO:0030479">
    <property type="term" value="C:actin cortical patch"/>
    <property type="evidence" value="ECO:0007669"/>
    <property type="project" value="UniProtKB-SubCell"/>
</dbReference>
<dbReference type="GO" id="GO:0005634">
    <property type="term" value="C:nucleus"/>
    <property type="evidence" value="ECO:0007669"/>
    <property type="project" value="EnsemblFungi"/>
</dbReference>
<dbReference type="SMART" id="SM00054">
    <property type="entry name" value="EFh"/>
    <property type="match status" value="3"/>
</dbReference>
<evidence type="ECO:0000256" key="2">
    <source>
        <dbReference type="ARBA" id="ARBA00004134"/>
    </source>
</evidence>
<feature type="domain" description="EH" evidence="19">
    <location>
        <begin position="231"/>
        <end position="309"/>
    </location>
</feature>
<evidence type="ECO:0000256" key="12">
    <source>
        <dbReference type="ARBA" id="ARBA00022837"/>
    </source>
</evidence>
<evidence type="ECO:0000256" key="10">
    <source>
        <dbReference type="ARBA" id="ARBA00022737"/>
    </source>
</evidence>
<dbReference type="GO" id="GO:0071555">
    <property type="term" value="P:cell wall organization"/>
    <property type="evidence" value="ECO:0007669"/>
    <property type="project" value="EnsemblFungi"/>
</dbReference>
<dbReference type="VEuPathDB" id="FungiDB:HGUI_00568"/>
<dbReference type="PROSITE" id="PS00018">
    <property type="entry name" value="EF_HAND_1"/>
    <property type="match status" value="1"/>
</dbReference>
<feature type="compositionally biased region" description="Acidic residues" evidence="18">
    <location>
        <begin position="1062"/>
        <end position="1071"/>
    </location>
</feature>
<dbReference type="PANTHER" id="PTHR11216">
    <property type="entry name" value="EH DOMAIN"/>
    <property type="match status" value="1"/>
</dbReference>
<keyword evidence="7" id="KW-1003">Cell membrane</keyword>
<accession>A0A1L0AW83</accession>
<feature type="compositionally biased region" description="Basic and acidic residues" evidence="18">
    <location>
        <begin position="921"/>
        <end position="944"/>
    </location>
</feature>
<feature type="compositionally biased region" description="Polar residues" evidence="18">
    <location>
        <begin position="612"/>
        <end position="623"/>
    </location>
</feature>
<feature type="compositionally biased region" description="Polar residues" evidence="18">
    <location>
        <begin position="1073"/>
        <end position="1098"/>
    </location>
</feature>
<dbReference type="GO" id="GO:0005886">
    <property type="term" value="C:plasma membrane"/>
    <property type="evidence" value="ECO:0007669"/>
    <property type="project" value="UniProtKB-SubCell"/>
</dbReference>
<dbReference type="PANTHER" id="PTHR11216:SF173">
    <property type="entry name" value="ACTIN CYTOSKELETON-REGULATORY COMPLEX PROTEIN PAN1"/>
    <property type="match status" value="1"/>
</dbReference>
<protein>
    <recommendedName>
        <fullName evidence="5">Actin cytoskeleton-regulatory complex protein PAN1</fullName>
    </recommendedName>
    <alternativeName>
        <fullName evidence="6">Actin cytoskeleton-regulatory complex protein pan1</fullName>
    </alternativeName>
</protein>
<dbReference type="InterPro" id="IPR000261">
    <property type="entry name" value="EH_dom"/>
</dbReference>
<evidence type="ECO:0000256" key="1">
    <source>
        <dbReference type="ARBA" id="ARBA00004125"/>
    </source>
</evidence>
<dbReference type="Gene3D" id="1.10.238.10">
    <property type="entry name" value="EF-hand"/>
    <property type="match status" value="2"/>
</dbReference>
<keyword evidence="14" id="KW-0472">Membrane</keyword>